<dbReference type="Proteomes" id="UP000075243">
    <property type="component" value="Unassembled WGS sequence"/>
</dbReference>
<evidence type="ECO:0000259" key="8">
    <source>
        <dbReference type="PROSITE" id="PS51006"/>
    </source>
</evidence>
<comment type="catalytic activity">
    <reaction evidence="4">
        <text>S-adenosyl 3-(methylsulfanyl)propylamine + spermidine = thermospermine + S-methyl-5'-thioadenosine + H(+)</text>
        <dbReference type="Rhea" id="RHEA:30515"/>
        <dbReference type="ChEBI" id="CHEBI:15378"/>
        <dbReference type="ChEBI" id="CHEBI:17509"/>
        <dbReference type="ChEBI" id="CHEBI:57443"/>
        <dbReference type="ChEBI" id="CHEBI:57834"/>
        <dbReference type="ChEBI" id="CHEBI:59903"/>
        <dbReference type="EC" id="2.5.1.79"/>
    </reaction>
</comment>
<keyword evidence="7" id="KW-0732">Signal</keyword>
<evidence type="ECO:0000313" key="10">
    <source>
        <dbReference type="Proteomes" id="UP000075243"/>
    </source>
</evidence>
<feature type="active site" description="Proton acceptor" evidence="6">
    <location>
        <position position="219"/>
    </location>
</feature>
<evidence type="ECO:0000256" key="5">
    <source>
        <dbReference type="ARBA" id="ARBA00049721"/>
    </source>
</evidence>
<feature type="signal peptide" evidence="7">
    <location>
        <begin position="1"/>
        <end position="25"/>
    </location>
</feature>
<dbReference type="OMA" id="GIFTHKA"/>
<dbReference type="GO" id="GO:0010487">
    <property type="term" value="F:thermospermine synthase activity"/>
    <property type="evidence" value="ECO:0007669"/>
    <property type="project" value="UniProtKB-EC"/>
</dbReference>
<dbReference type="SUPFAM" id="SSF53335">
    <property type="entry name" value="S-adenosyl-L-methionine-dependent methyltransferases"/>
    <property type="match status" value="2"/>
</dbReference>
<dbReference type="InterPro" id="IPR035246">
    <property type="entry name" value="Spermidine_synt_N"/>
</dbReference>
<dbReference type="STRING" id="3821.A0A151RTN0"/>
<dbReference type="CDD" id="cd02440">
    <property type="entry name" value="AdoMet_MTases"/>
    <property type="match status" value="1"/>
</dbReference>
<dbReference type="AlphaFoldDB" id="A0A151RTN0"/>
<organism evidence="9 10">
    <name type="scientific">Cajanus cajan</name>
    <name type="common">Pigeon pea</name>
    <name type="synonym">Cajanus indicus</name>
    <dbReference type="NCBI Taxonomy" id="3821"/>
    <lineage>
        <taxon>Eukaryota</taxon>
        <taxon>Viridiplantae</taxon>
        <taxon>Streptophyta</taxon>
        <taxon>Embryophyta</taxon>
        <taxon>Tracheophyta</taxon>
        <taxon>Spermatophyta</taxon>
        <taxon>Magnoliopsida</taxon>
        <taxon>eudicotyledons</taxon>
        <taxon>Gunneridae</taxon>
        <taxon>Pentapetalae</taxon>
        <taxon>rosids</taxon>
        <taxon>fabids</taxon>
        <taxon>Fabales</taxon>
        <taxon>Fabaceae</taxon>
        <taxon>Papilionoideae</taxon>
        <taxon>50 kb inversion clade</taxon>
        <taxon>NPAAA clade</taxon>
        <taxon>indigoferoid/millettioid clade</taxon>
        <taxon>Phaseoleae</taxon>
        <taxon>Cajanus</taxon>
    </lineage>
</organism>
<feature type="domain" description="PABS" evidence="8">
    <location>
        <begin position="65"/>
        <end position="302"/>
    </location>
</feature>
<dbReference type="Pfam" id="PF01564">
    <property type="entry name" value="Spermine_synth"/>
    <property type="match status" value="2"/>
</dbReference>
<dbReference type="FunFam" id="3.40.50.150:FF:000088">
    <property type="entry name" value="Polyamine aminopropyltransferase"/>
    <property type="match status" value="1"/>
</dbReference>
<dbReference type="Gramene" id="C.cajan_28501.t">
    <property type="protein sequence ID" value="C.cajan_28501.t"/>
    <property type="gene ID" value="C.cajan_28501"/>
</dbReference>
<dbReference type="NCBIfam" id="NF037959">
    <property type="entry name" value="MFS_SpdSyn"/>
    <property type="match status" value="1"/>
</dbReference>
<evidence type="ECO:0000313" key="9">
    <source>
        <dbReference type="EMBL" id="KYP45898.1"/>
    </source>
</evidence>
<dbReference type="InterPro" id="IPR037163">
    <property type="entry name" value="Spermidine_synt_N_sf"/>
</dbReference>
<reference evidence="9" key="1">
    <citation type="journal article" date="2012" name="Nat. Biotechnol.">
        <title>Draft genome sequence of pigeonpea (Cajanus cajan), an orphan legume crop of resource-poor farmers.</title>
        <authorList>
            <person name="Varshney R.K."/>
            <person name="Chen W."/>
            <person name="Li Y."/>
            <person name="Bharti A.K."/>
            <person name="Saxena R.K."/>
            <person name="Schlueter J.A."/>
            <person name="Donoghue M.T."/>
            <person name="Azam S."/>
            <person name="Fan G."/>
            <person name="Whaley A.M."/>
            <person name="Farmer A.D."/>
            <person name="Sheridan J."/>
            <person name="Iwata A."/>
            <person name="Tuteja R."/>
            <person name="Penmetsa R.V."/>
            <person name="Wu W."/>
            <person name="Upadhyaya H.D."/>
            <person name="Yang S.P."/>
            <person name="Shah T."/>
            <person name="Saxena K.B."/>
            <person name="Michael T."/>
            <person name="McCombie W.R."/>
            <person name="Yang B."/>
            <person name="Zhang G."/>
            <person name="Yang H."/>
            <person name="Wang J."/>
            <person name="Spillane C."/>
            <person name="Cook D.R."/>
            <person name="May G.D."/>
            <person name="Xu X."/>
            <person name="Jackson S.A."/>
        </authorList>
    </citation>
    <scope>NUCLEOTIDE SEQUENCE [LARGE SCALE GENOMIC DNA]</scope>
</reference>
<dbReference type="PANTHER" id="PTHR43317">
    <property type="entry name" value="THERMOSPERMINE SYNTHASE ACAULIS5"/>
    <property type="match status" value="1"/>
</dbReference>
<dbReference type="InterPro" id="IPR030374">
    <property type="entry name" value="PABS"/>
</dbReference>
<evidence type="ECO:0000256" key="3">
    <source>
        <dbReference type="ARBA" id="ARBA00023115"/>
    </source>
</evidence>
<dbReference type="InterPro" id="IPR029063">
    <property type="entry name" value="SAM-dependent_MTases_sf"/>
</dbReference>
<gene>
    <name evidence="9" type="ORF">KK1_032577</name>
</gene>
<dbReference type="Gene3D" id="2.30.140.10">
    <property type="entry name" value="Spermidine synthase, tetramerisation domain"/>
    <property type="match status" value="1"/>
</dbReference>
<dbReference type="HAMAP" id="MF_00198">
    <property type="entry name" value="Spermidine_synth"/>
    <property type="match status" value="1"/>
</dbReference>
<sequence length="515" mass="58012">MGNGSIIWMIFRALVTLFIPSYLNLNEEYFELNLQEDHHMNLGVQEDEDERGGGENVQEDVINGREWFEQEIDSDVKWSLALDSVVFEAASEFQSLSVLSTKRFGKALVIDGHLQNTELDEYIYNENLVHPSLLIHNEIPKTVFIMGGGGGSAAREVLKHKDIEKVIICDIDRSTADLIREHMTANHETFNDERLQLVQNDAKYELEKSEEKFDVIIGDLSDPDQSGPVHIYTKSFYQNVAKPKLKENGIFVTQAGPAGIFTHKAVFSTIYNTLKQAFPYVVAYTALVPSYGDSYGWILASSEQFNLDAEEIDTKIGERLREGLRYLDGAVIIASMVLNKALRKSKELEKSEEKFDVIIGDLPDPDESGPVHIYTKSFYENVAKPKLKDNGIFVTQAGPAGIFTHKAVFSTIYNTLKQAFTYVIAYTAMVPSYGDTYGWIMASDEPMNLDVEALNNKIGERMTGELRYLDGPVIVASTILNKTLRNSLMEETRILTDETMTVGYVRKPGVRRYDA</sequence>
<dbReference type="EMBL" id="KQ483576">
    <property type="protein sequence ID" value="KYP45898.1"/>
    <property type="molecule type" value="Genomic_DNA"/>
</dbReference>
<dbReference type="PANTHER" id="PTHR43317:SF10">
    <property type="entry name" value="PABS DOMAIN-CONTAINING PROTEIN"/>
    <property type="match status" value="1"/>
</dbReference>
<evidence type="ECO:0000256" key="1">
    <source>
        <dbReference type="ARBA" id="ARBA00007867"/>
    </source>
</evidence>
<keyword evidence="3 6" id="KW-0620">Polyamine biosynthesis</keyword>
<comment type="similarity">
    <text evidence="1">Belongs to the spermidine/spermine synthase family.</text>
</comment>
<keyword evidence="2 6" id="KW-0808">Transferase</keyword>
<dbReference type="GO" id="GO:0006596">
    <property type="term" value="P:polyamine biosynthetic process"/>
    <property type="evidence" value="ECO:0007669"/>
    <property type="project" value="UniProtKB-UniRule"/>
</dbReference>
<dbReference type="Pfam" id="PF17284">
    <property type="entry name" value="Spermine_synt_N"/>
    <property type="match status" value="1"/>
</dbReference>
<evidence type="ECO:0000256" key="4">
    <source>
        <dbReference type="ARBA" id="ARBA00048874"/>
    </source>
</evidence>
<evidence type="ECO:0000256" key="2">
    <source>
        <dbReference type="ARBA" id="ARBA00022679"/>
    </source>
</evidence>
<name>A0A151RTN0_CAJCA</name>
<feature type="chain" id="PRO_5007588101" description="thermospermine synthase" evidence="7">
    <location>
        <begin position="26"/>
        <end position="515"/>
    </location>
</feature>
<dbReference type="InterPro" id="IPR001045">
    <property type="entry name" value="Spermi_synthase"/>
</dbReference>
<feature type="domain" description="PABS" evidence="8">
    <location>
        <begin position="346"/>
        <end position="444"/>
    </location>
</feature>
<evidence type="ECO:0000256" key="7">
    <source>
        <dbReference type="SAM" id="SignalP"/>
    </source>
</evidence>
<keyword evidence="10" id="KW-1185">Reference proteome</keyword>
<accession>A0A151RTN0</accession>
<proteinExistence type="inferred from homology"/>
<protein>
    <recommendedName>
        <fullName evidence="5">thermospermine synthase</fullName>
        <ecNumber evidence="5">2.5.1.79</ecNumber>
    </recommendedName>
</protein>
<evidence type="ECO:0000256" key="6">
    <source>
        <dbReference type="PROSITE-ProRule" id="PRU00354"/>
    </source>
</evidence>
<feature type="active site" description="Proton acceptor" evidence="6">
    <location>
        <position position="361"/>
    </location>
</feature>
<dbReference type="EC" id="2.5.1.79" evidence="5"/>
<dbReference type="Gene3D" id="3.40.50.150">
    <property type="entry name" value="Vaccinia Virus protein VP39"/>
    <property type="match status" value="2"/>
</dbReference>
<dbReference type="PROSITE" id="PS51006">
    <property type="entry name" value="PABS_2"/>
    <property type="match status" value="2"/>
</dbReference>